<dbReference type="Proteomes" id="UP001295444">
    <property type="component" value="Chromosome 12"/>
</dbReference>
<feature type="coiled-coil region" evidence="1">
    <location>
        <begin position="118"/>
        <end position="145"/>
    </location>
</feature>
<feature type="non-terminal residue" evidence="3">
    <location>
        <position position="146"/>
    </location>
</feature>
<feature type="region of interest" description="Disordered" evidence="2">
    <location>
        <begin position="1"/>
        <end position="22"/>
    </location>
</feature>
<organism evidence="3 4">
    <name type="scientific">Pelobates cultripes</name>
    <name type="common">Western spadefoot toad</name>
    <dbReference type="NCBI Taxonomy" id="61616"/>
    <lineage>
        <taxon>Eukaryota</taxon>
        <taxon>Metazoa</taxon>
        <taxon>Chordata</taxon>
        <taxon>Craniata</taxon>
        <taxon>Vertebrata</taxon>
        <taxon>Euteleostomi</taxon>
        <taxon>Amphibia</taxon>
        <taxon>Batrachia</taxon>
        <taxon>Anura</taxon>
        <taxon>Pelobatoidea</taxon>
        <taxon>Pelobatidae</taxon>
        <taxon>Pelobates</taxon>
    </lineage>
</organism>
<evidence type="ECO:0000313" key="4">
    <source>
        <dbReference type="Proteomes" id="UP001295444"/>
    </source>
</evidence>
<proteinExistence type="predicted"/>
<feature type="compositionally biased region" description="Basic residues" evidence="2">
    <location>
        <begin position="1"/>
        <end position="10"/>
    </location>
</feature>
<protein>
    <submittedName>
        <fullName evidence="3">Uncharacterized protein</fullName>
    </submittedName>
</protein>
<dbReference type="SUPFAM" id="SSF90257">
    <property type="entry name" value="Myosin rod fragments"/>
    <property type="match status" value="1"/>
</dbReference>
<reference evidence="3" key="1">
    <citation type="submission" date="2022-03" db="EMBL/GenBank/DDBJ databases">
        <authorList>
            <person name="Alioto T."/>
            <person name="Alioto T."/>
            <person name="Gomez Garrido J."/>
        </authorList>
    </citation>
    <scope>NUCLEOTIDE SEQUENCE</scope>
</reference>
<evidence type="ECO:0000256" key="1">
    <source>
        <dbReference type="SAM" id="Coils"/>
    </source>
</evidence>
<sequence length="146" mass="16205">MSTSKSKKSTSKAEKMSFFGQKTAATQETAQAALQDGFGDSDAVFPPAASGVSQTSDYLTRGHFERAMDAMATKLIHTWQSTADQIKKEVRDLSSRTASVEIQCQDLTSTQADLTSHVQTLQNKMGEMEARMADYEDRMRRNNLRL</sequence>
<dbReference type="EMBL" id="OW240923">
    <property type="protein sequence ID" value="CAH2325640.1"/>
    <property type="molecule type" value="Genomic_DNA"/>
</dbReference>
<keyword evidence="1" id="KW-0175">Coiled coil</keyword>
<gene>
    <name evidence="3" type="ORF">PECUL_23A008853</name>
</gene>
<name>A0AAD1TKC8_PELCU</name>
<dbReference type="AlphaFoldDB" id="A0AAD1TKC8"/>
<keyword evidence="4" id="KW-1185">Reference proteome</keyword>
<accession>A0AAD1TKC8</accession>
<evidence type="ECO:0000313" key="3">
    <source>
        <dbReference type="EMBL" id="CAH2325640.1"/>
    </source>
</evidence>
<dbReference type="Gene3D" id="1.20.5.340">
    <property type="match status" value="1"/>
</dbReference>
<evidence type="ECO:0000256" key="2">
    <source>
        <dbReference type="SAM" id="MobiDB-lite"/>
    </source>
</evidence>